<keyword evidence="3 10" id="KW-0813">Transport</keyword>
<dbReference type="Pfam" id="PF03958">
    <property type="entry name" value="Secretin_N"/>
    <property type="match status" value="3"/>
</dbReference>
<organism evidence="16 17">
    <name type="scientific">Citrifermentans bremense</name>
    <dbReference type="NCBI Taxonomy" id="60035"/>
    <lineage>
        <taxon>Bacteria</taxon>
        <taxon>Pseudomonadati</taxon>
        <taxon>Thermodesulfobacteriota</taxon>
        <taxon>Desulfuromonadia</taxon>
        <taxon>Geobacterales</taxon>
        <taxon>Geobacteraceae</taxon>
        <taxon>Citrifermentans</taxon>
    </lineage>
</organism>
<dbReference type="KEGG" id="gbn:GEOBRER4_06020"/>
<evidence type="ECO:0000256" key="5">
    <source>
        <dbReference type="ARBA" id="ARBA00022692"/>
    </source>
</evidence>
<evidence type="ECO:0000256" key="6">
    <source>
        <dbReference type="ARBA" id="ARBA00022729"/>
    </source>
</evidence>
<keyword evidence="7" id="KW-0653">Protein transport</keyword>
<dbReference type="PRINTS" id="PR00811">
    <property type="entry name" value="BCTERIALGSPD"/>
</dbReference>
<feature type="chain" id="PRO_5028051188" evidence="12">
    <location>
        <begin position="25"/>
        <end position="638"/>
    </location>
</feature>
<feature type="compositionally biased region" description="Basic and acidic residues" evidence="11">
    <location>
        <begin position="624"/>
        <end position="638"/>
    </location>
</feature>
<dbReference type="InterPro" id="IPR013356">
    <property type="entry name" value="T2SS_GspD"/>
</dbReference>
<evidence type="ECO:0000256" key="8">
    <source>
        <dbReference type="ARBA" id="ARBA00023136"/>
    </source>
</evidence>
<evidence type="ECO:0000259" key="15">
    <source>
        <dbReference type="Pfam" id="PF21305"/>
    </source>
</evidence>
<evidence type="ECO:0000313" key="17">
    <source>
        <dbReference type="Proteomes" id="UP000515472"/>
    </source>
</evidence>
<protein>
    <submittedName>
        <fullName evidence="16">General secretion pathway protein D</fullName>
    </submittedName>
</protein>
<sequence length="638" mass="67676">MKRRCALITAMLMFLLAAPTLVFAKGVVLNFTDVDIATMVKFVSDLTGKNFIMDDRVKGKISVFSPAKLSNEEAYNVFTSVLELKGFTVVPAGKVLKIVPTASARQSGMKVLSEGERGVVNDSYQARVIQLEHVAPQDAVAFLQPLVSKDGQISAFGAANMILVVDSAFNIQKILGILKHIDTDQVREGAELVFLKNAAAESVATLVKDWLSGKSSRVTTPGAAPASASSTVVADNRLNALIIFGSDKDKADVKKLIAMVDVVPPTTSSKVNVYYLENAEAAEVAKVLEGLIKGAPATPTPVAGAAATAPQQAVFEGGKITITPDKSTNSLVIMASPTDYQNLLQVIQKLDRRSRQVFVQAMIAEVSANKAKELGLQWGVVAGASNGTLSTVGTFDPFGAVAGLSGALKIATDLGITPDPGVALFPATLKALASNGALNVLSTPNIMTSDNKEAEIFVGENVPFLSGTSLVAGGLSQQSIERKDTGIILKIKPQISEGEYIKLDIYQEISAVKDFGTATAPNLGSTKRSAKTSVVVKNTDTVIIGGLIQDTDQVTESKIPLLGDIPLLGWLFKTKKTTHDKTNLLIMLTPRIIKDARDMAEVSVNQRNSFSEAVKNTGPIDLEQALKDKPKSVTEDKP</sequence>
<dbReference type="GO" id="GO:0015627">
    <property type="term" value="C:type II protein secretion system complex"/>
    <property type="evidence" value="ECO:0007669"/>
    <property type="project" value="InterPro"/>
</dbReference>
<evidence type="ECO:0000256" key="4">
    <source>
        <dbReference type="ARBA" id="ARBA00022452"/>
    </source>
</evidence>
<dbReference type="RefSeq" id="WP_185244184.1">
    <property type="nucleotide sequence ID" value="NZ_AP023213.1"/>
</dbReference>
<feature type="domain" description="NolW-like" evidence="14">
    <location>
        <begin position="272"/>
        <end position="356"/>
    </location>
</feature>
<dbReference type="NCBIfam" id="TIGR02517">
    <property type="entry name" value="type_II_gspD"/>
    <property type="match status" value="1"/>
</dbReference>
<dbReference type="GO" id="GO:0009279">
    <property type="term" value="C:cell outer membrane"/>
    <property type="evidence" value="ECO:0007669"/>
    <property type="project" value="UniProtKB-SubCell"/>
</dbReference>
<dbReference type="EMBL" id="AP023213">
    <property type="protein sequence ID" value="BCG45852.1"/>
    <property type="molecule type" value="Genomic_DNA"/>
</dbReference>
<keyword evidence="5" id="KW-0812">Transmembrane</keyword>
<dbReference type="PANTHER" id="PTHR30332:SF24">
    <property type="entry name" value="SECRETIN GSPD-RELATED"/>
    <property type="match status" value="1"/>
</dbReference>
<evidence type="ECO:0000256" key="11">
    <source>
        <dbReference type="SAM" id="MobiDB-lite"/>
    </source>
</evidence>
<dbReference type="GO" id="GO:0015628">
    <property type="term" value="P:protein secretion by the type II secretion system"/>
    <property type="evidence" value="ECO:0007669"/>
    <property type="project" value="InterPro"/>
</dbReference>
<dbReference type="Proteomes" id="UP000515472">
    <property type="component" value="Chromosome"/>
</dbReference>
<keyword evidence="9" id="KW-0998">Cell outer membrane</keyword>
<evidence type="ECO:0000256" key="2">
    <source>
        <dbReference type="ARBA" id="ARBA00006980"/>
    </source>
</evidence>
<dbReference type="Pfam" id="PF00263">
    <property type="entry name" value="Secretin"/>
    <property type="match status" value="1"/>
</dbReference>
<feature type="domain" description="GspD-like N0" evidence="15">
    <location>
        <begin position="29"/>
        <end position="98"/>
    </location>
</feature>
<dbReference type="InterPro" id="IPR005644">
    <property type="entry name" value="NolW-like"/>
</dbReference>
<evidence type="ECO:0000256" key="9">
    <source>
        <dbReference type="ARBA" id="ARBA00023237"/>
    </source>
</evidence>
<keyword evidence="17" id="KW-1185">Reference proteome</keyword>
<proteinExistence type="inferred from homology"/>
<evidence type="ECO:0000256" key="12">
    <source>
        <dbReference type="SAM" id="SignalP"/>
    </source>
</evidence>
<dbReference type="InterPro" id="IPR001775">
    <property type="entry name" value="GspD/PilQ"/>
</dbReference>
<dbReference type="InterPro" id="IPR050810">
    <property type="entry name" value="Bact_Secretion_Sys_Channel"/>
</dbReference>
<accession>A0A6S6LVC5</accession>
<dbReference type="Gene3D" id="3.30.1370.120">
    <property type="match status" value="3"/>
</dbReference>
<name>A0A6S6LVC5_9BACT</name>
<dbReference type="InterPro" id="IPR049371">
    <property type="entry name" value="GspD-like_N0"/>
</dbReference>
<dbReference type="AlphaFoldDB" id="A0A6S6LVC5"/>
<dbReference type="InterPro" id="IPR038591">
    <property type="entry name" value="NolW-like_sf"/>
</dbReference>
<evidence type="ECO:0000256" key="1">
    <source>
        <dbReference type="ARBA" id="ARBA00004442"/>
    </source>
</evidence>
<evidence type="ECO:0000259" key="13">
    <source>
        <dbReference type="Pfam" id="PF00263"/>
    </source>
</evidence>
<keyword evidence="6 12" id="KW-0732">Signal</keyword>
<dbReference type="PRINTS" id="PR01032">
    <property type="entry name" value="PHAGEIV"/>
</dbReference>
<keyword evidence="4" id="KW-1134">Transmembrane beta strand</keyword>
<feature type="domain" description="NolW-like" evidence="14">
    <location>
        <begin position="127"/>
        <end position="184"/>
    </location>
</feature>
<evidence type="ECO:0000313" key="16">
    <source>
        <dbReference type="EMBL" id="BCG45852.1"/>
    </source>
</evidence>
<dbReference type="InterPro" id="IPR004846">
    <property type="entry name" value="T2SS/T3SS_dom"/>
</dbReference>
<feature type="region of interest" description="Disordered" evidence="11">
    <location>
        <begin position="614"/>
        <end position="638"/>
    </location>
</feature>
<comment type="similarity">
    <text evidence="2">Belongs to the bacterial secretin family. GSP D subfamily.</text>
</comment>
<keyword evidence="8" id="KW-0472">Membrane</keyword>
<reference evidence="16 17" key="1">
    <citation type="submission" date="2020-06" db="EMBL/GenBank/DDBJ databases">
        <title>Interaction of electrochemicaly active bacteria, Geobacter bremensis R4 on different carbon anode.</title>
        <authorList>
            <person name="Meng L."/>
            <person name="Yoshida N."/>
        </authorList>
    </citation>
    <scope>NUCLEOTIDE SEQUENCE [LARGE SCALE GENOMIC DNA]</scope>
    <source>
        <strain evidence="16 17">R4</strain>
    </source>
</reference>
<feature type="domain" description="Type II/III secretion system secretin-like" evidence="13">
    <location>
        <begin position="431"/>
        <end position="594"/>
    </location>
</feature>
<dbReference type="Pfam" id="PF21305">
    <property type="entry name" value="type_II_gspD_N0"/>
    <property type="match status" value="1"/>
</dbReference>
<gene>
    <name evidence="16" type="ORF">GEOBRER4_n0624</name>
</gene>
<feature type="domain" description="NolW-like" evidence="14">
    <location>
        <begin position="193"/>
        <end position="264"/>
    </location>
</feature>
<feature type="signal peptide" evidence="12">
    <location>
        <begin position="1"/>
        <end position="24"/>
    </location>
</feature>
<evidence type="ECO:0000256" key="3">
    <source>
        <dbReference type="ARBA" id="ARBA00022448"/>
    </source>
</evidence>
<evidence type="ECO:0000259" key="14">
    <source>
        <dbReference type="Pfam" id="PF03958"/>
    </source>
</evidence>
<evidence type="ECO:0000256" key="7">
    <source>
        <dbReference type="ARBA" id="ARBA00022927"/>
    </source>
</evidence>
<evidence type="ECO:0000256" key="10">
    <source>
        <dbReference type="RuleBase" id="RU004004"/>
    </source>
</evidence>
<dbReference type="PANTHER" id="PTHR30332">
    <property type="entry name" value="PROBABLE GENERAL SECRETION PATHWAY PROTEIN D"/>
    <property type="match status" value="1"/>
</dbReference>
<comment type="subcellular location">
    <subcellularLocation>
        <location evidence="1 10">Cell outer membrane</location>
    </subcellularLocation>
</comment>